<dbReference type="InterPro" id="IPR046349">
    <property type="entry name" value="C1-like_sf"/>
</dbReference>
<dbReference type="CDD" id="cd20885">
    <property type="entry name" value="C1_RASSF1"/>
    <property type="match status" value="1"/>
</dbReference>
<dbReference type="PROSITE" id="PS50200">
    <property type="entry name" value="RA"/>
    <property type="match status" value="1"/>
</dbReference>
<dbReference type="SMART" id="SM00109">
    <property type="entry name" value="C1"/>
    <property type="match status" value="1"/>
</dbReference>
<evidence type="ECO:0000256" key="3">
    <source>
        <dbReference type="ARBA" id="ARBA00022723"/>
    </source>
</evidence>
<evidence type="ECO:0000259" key="8">
    <source>
        <dbReference type="PROSITE" id="PS50200"/>
    </source>
</evidence>
<dbReference type="InterPro" id="IPR033614">
    <property type="entry name" value="RASSF1-6"/>
</dbReference>
<dbReference type="InterPro" id="IPR020454">
    <property type="entry name" value="DAG/PE-bd"/>
</dbReference>
<dbReference type="SUPFAM" id="SSF57889">
    <property type="entry name" value="Cysteine-rich domain"/>
    <property type="match status" value="1"/>
</dbReference>
<dbReference type="CDD" id="cd01778">
    <property type="entry name" value="RA_RASSF1_like"/>
    <property type="match status" value="1"/>
</dbReference>
<dbReference type="PROSITE" id="PS50081">
    <property type="entry name" value="ZF_DAG_PE_2"/>
    <property type="match status" value="1"/>
</dbReference>
<dbReference type="GO" id="GO:0046872">
    <property type="term" value="F:metal ion binding"/>
    <property type="evidence" value="ECO:0007669"/>
    <property type="project" value="UniProtKB-KW"/>
</dbReference>
<dbReference type="PRINTS" id="PR00008">
    <property type="entry name" value="DAGPEDOMAIN"/>
</dbReference>
<dbReference type="EMBL" id="GEDV01001154">
    <property type="protein sequence ID" value="JAP87403.1"/>
    <property type="molecule type" value="Transcribed_RNA"/>
</dbReference>
<feature type="domain" description="SARAH" evidence="9">
    <location>
        <begin position="456"/>
        <end position="503"/>
    </location>
</feature>
<comment type="subcellular location">
    <subcellularLocation>
        <location evidence="1">Cytoplasm</location>
        <location evidence="1">Cytoskeleton</location>
    </subcellularLocation>
</comment>
<evidence type="ECO:0000256" key="2">
    <source>
        <dbReference type="ARBA" id="ARBA00022701"/>
    </source>
</evidence>
<sequence length="530" mass="60669">RCACAQCVAYARKNCCGLYGFSSHHLLRDLLFFPSQNVGCSKRFLVGHAWAIPALSGTVDKTSKPALICAPEFVVYGCNFYPTLRTGTRERASQTTRASAFGEYSMSKAESQREQHTPRFLTPPSTPRRVIAYQEKLKQTFNPSVFLQNFNFPIPFRRKPKPKPSEDTTVFPTPYKTLYHPRAARYQPFRRSEFIELANFGVVEIDPTESGVGHDFEPVVFKNPTWCDLCGDFVWGACSLQQGLQCQNCNFTCHLRCRSFVALDCKGQGEMETSDLSDQKQDERKEGNGRISPLFLEDLPRDELMSRIQSYNLQEPGLDMVLQEDGSVRGFVRVRMNLMRPINVVAGTRPPSIYNILKDDDSDRKTLTSFYLPRDTIKALHITSEYSVRELIVALLKKFKVADNPRKFALYESQVDESTGEVKLRKLQDTDKPLWLALDWNSRTRQFVLQENDNDDIEWEDFAVPELQNFLKILDLEEEEYLTQLKLKYDLVRSKIQEAMDSFPKPESEVPEVEGSEPHGPEHAENTSSS</sequence>
<feature type="compositionally biased region" description="Basic and acidic residues" evidence="6">
    <location>
        <begin position="516"/>
        <end position="530"/>
    </location>
</feature>
<dbReference type="InterPro" id="IPR000159">
    <property type="entry name" value="RA_dom"/>
</dbReference>
<dbReference type="Gene3D" id="1.20.5.110">
    <property type="match status" value="1"/>
</dbReference>
<keyword evidence="2" id="KW-0493">Microtubule</keyword>
<evidence type="ECO:0000259" key="7">
    <source>
        <dbReference type="PROSITE" id="PS50081"/>
    </source>
</evidence>
<evidence type="ECO:0000259" key="9">
    <source>
        <dbReference type="PROSITE" id="PS50951"/>
    </source>
</evidence>
<dbReference type="InterPro" id="IPR011524">
    <property type="entry name" value="SARAH_dom"/>
</dbReference>
<keyword evidence="5" id="KW-0963">Cytoplasm</keyword>
<dbReference type="PANTHER" id="PTHR22738">
    <property type="entry name" value="RASSF"/>
    <property type="match status" value="1"/>
</dbReference>
<evidence type="ECO:0000256" key="5">
    <source>
        <dbReference type="ARBA" id="ARBA00023212"/>
    </source>
</evidence>
<dbReference type="GO" id="GO:0007165">
    <property type="term" value="P:signal transduction"/>
    <property type="evidence" value="ECO:0007669"/>
    <property type="project" value="InterPro"/>
</dbReference>
<feature type="domain" description="Ras-associating" evidence="8">
    <location>
        <begin position="368"/>
        <end position="454"/>
    </location>
</feature>
<feature type="region of interest" description="Disordered" evidence="6">
    <location>
        <begin position="103"/>
        <end position="125"/>
    </location>
</feature>
<accession>A0A131Z7S5</accession>
<keyword evidence="5" id="KW-0206">Cytoskeleton</keyword>
<protein>
    <submittedName>
        <fullName evidence="10">Ras association domain-containing protein 1</fullName>
    </submittedName>
</protein>
<feature type="domain" description="Phorbol-ester/DAG-type" evidence="7">
    <location>
        <begin position="213"/>
        <end position="265"/>
    </location>
</feature>
<dbReference type="Gene3D" id="3.10.20.90">
    <property type="entry name" value="Phosphatidylinositol 3-kinase Catalytic Subunit, Chain A, domain 1"/>
    <property type="match status" value="1"/>
</dbReference>
<dbReference type="AlphaFoldDB" id="A0A131Z7S5"/>
<evidence type="ECO:0000256" key="6">
    <source>
        <dbReference type="SAM" id="MobiDB-lite"/>
    </source>
</evidence>
<feature type="region of interest" description="Disordered" evidence="6">
    <location>
        <begin position="500"/>
        <end position="530"/>
    </location>
</feature>
<name>A0A131Z7S5_RHIAP</name>
<dbReference type="Pfam" id="PF00788">
    <property type="entry name" value="RA"/>
    <property type="match status" value="1"/>
</dbReference>
<dbReference type="SUPFAM" id="SSF54236">
    <property type="entry name" value="Ubiquitin-like"/>
    <property type="match status" value="1"/>
</dbReference>
<proteinExistence type="predicted"/>
<keyword evidence="3" id="KW-0479">Metal-binding</keyword>
<dbReference type="SMART" id="SM00314">
    <property type="entry name" value="RA"/>
    <property type="match status" value="1"/>
</dbReference>
<dbReference type="InterPro" id="IPR029071">
    <property type="entry name" value="Ubiquitin-like_domsf"/>
</dbReference>
<evidence type="ECO:0000313" key="10">
    <source>
        <dbReference type="EMBL" id="JAP87403.1"/>
    </source>
</evidence>
<dbReference type="InterPro" id="IPR002219">
    <property type="entry name" value="PKC_DAG/PE"/>
</dbReference>
<dbReference type="GO" id="GO:0005874">
    <property type="term" value="C:microtubule"/>
    <property type="evidence" value="ECO:0007669"/>
    <property type="project" value="UniProtKB-KW"/>
</dbReference>
<evidence type="ECO:0000256" key="1">
    <source>
        <dbReference type="ARBA" id="ARBA00004245"/>
    </source>
</evidence>
<keyword evidence="4" id="KW-0862">Zinc</keyword>
<evidence type="ECO:0000256" key="4">
    <source>
        <dbReference type="ARBA" id="ARBA00022833"/>
    </source>
</evidence>
<dbReference type="Pfam" id="PF16517">
    <property type="entry name" value="Nore1-SARAH"/>
    <property type="match status" value="1"/>
</dbReference>
<organism evidence="10">
    <name type="scientific">Rhipicephalus appendiculatus</name>
    <name type="common">Brown ear tick</name>
    <dbReference type="NCBI Taxonomy" id="34631"/>
    <lineage>
        <taxon>Eukaryota</taxon>
        <taxon>Metazoa</taxon>
        <taxon>Ecdysozoa</taxon>
        <taxon>Arthropoda</taxon>
        <taxon>Chelicerata</taxon>
        <taxon>Arachnida</taxon>
        <taxon>Acari</taxon>
        <taxon>Parasitiformes</taxon>
        <taxon>Ixodida</taxon>
        <taxon>Ixodoidea</taxon>
        <taxon>Ixodidae</taxon>
        <taxon>Rhipicephalinae</taxon>
        <taxon>Rhipicephalus</taxon>
        <taxon>Rhipicephalus</taxon>
    </lineage>
</organism>
<reference evidence="10" key="1">
    <citation type="journal article" date="2016" name="Ticks Tick Borne Dis.">
        <title>De novo assembly and annotation of the salivary gland transcriptome of Rhipicephalus appendiculatus male and female ticks during blood feeding.</title>
        <authorList>
            <person name="de Castro M.H."/>
            <person name="de Klerk D."/>
            <person name="Pienaar R."/>
            <person name="Latif A.A."/>
            <person name="Rees D.J."/>
            <person name="Mans B.J."/>
        </authorList>
    </citation>
    <scope>NUCLEOTIDE SEQUENCE</scope>
    <source>
        <tissue evidence="10">Salivary glands</tissue>
    </source>
</reference>
<dbReference type="PROSITE" id="PS50951">
    <property type="entry name" value="SARAH"/>
    <property type="match status" value="1"/>
</dbReference>
<dbReference type="PANTHER" id="PTHR22738:SF10">
    <property type="entry name" value="RAS ASSOCIATION DOMAIN-CONTAINING PROTEIN 1 HOMOLOG"/>
    <property type="match status" value="1"/>
</dbReference>
<dbReference type="Gene3D" id="3.30.60.20">
    <property type="match status" value="1"/>
</dbReference>
<dbReference type="CDD" id="cd21885">
    <property type="entry name" value="SARAH_RASSF1-like"/>
    <property type="match status" value="1"/>
</dbReference>
<dbReference type="Pfam" id="PF00130">
    <property type="entry name" value="C1_1"/>
    <property type="match status" value="1"/>
</dbReference>
<feature type="non-terminal residue" evidence="10">
    <location>
        <position position="1"/>
    </location>
</feature>